<proteinExistence type="predicted"/>
<gene>
    <name evidence="2" type="ORF">DL89DRAFT_180029</name>
</gene>
<dbReference type="EMBL" id="MCFD01000009">
    <property type="protein sequence ID" value="ORX68576.1"/>
    <property type="molecule type" value="Genomic_DNA"/>
</dbReference>
<comment type="caution">
    <text evidence="2">The sequence shown here is derived from an EMBL/GenBank/DDBJ whole genome shotgun (WGS) entry which is preliminary data.</text>
</comment>
<dbReference type="RefSeq" id="XP_040742358.1">
    <property type="nucleotide sequence ID" value="XM_040883883.1"/>
</dbReference>
<organism evidence="2 3">
    <name type="scientific">Linderina pennispora</name>
    <dbReference type="NCBI Taxonomy" id="61395"/>
    <lineage>
        <taxon>Eukaryota</taxon>
        <taxon>Fungi</taxon>
        <taxon>Fungi incertae sedis</taxon>
        <taxon>Zoopagomycota</taxon>
        <taxon>Kickxellomycotina</taxon>
        <taxon>Kickxellomycetes</taxon>
        <taxon>Kickxellales</taxon>
        <taxon>Kickxellaceae</taxon>
        <taxon>Linderina</taxon>
    </lineage>
</organism>
<dbReference type="GeneID" id="63800531"/>
<reference evidence="2 3" key="1">
    <citation type="submission" date="2016-07" db="EMBL/GenBank/DDBJ databases">
        <title>Pervasive Adenine N6-methylation of Active Genes in Fungi.</title>
        <authorList>
            <consortium name="DOE Joint Genome Institute"/>
            <person name="Mondo S.J."/>
            <person name="Dannebaum R.O."/>
            <person name="Kuo R.C."/>
            <person name="Labutti K."/>
            <person name="Haridas S."/>
            <person name="Kuo A."/>
            <person name="Salamov A."/>
            <person name="Ahrendt S.R."/>
            <person name="Lipzen A."/>
            <person name="Sullivan W."/>
            <person name="Andreopoulos W.B."/>
            <person name="Clum A."/>
            <person name="Lindquist E."/>
            <person name="Daum C."/>
            <person name="Ramamoorthy G.K."/>
            <person name="Gryganskyi A."/>
            <person name="Culley D."/>
            <person name="Magnuson J.K."/>
            <person name="James T.Y."/>
            <person name="O'Malley M.A."/>
            <person name="Stajich J.E."/>
            <person name="Spatafora J.W."/>
            <person name="Visel A."/>
            <person name="Grigoriev I.V."/>
        </authorList>
    </citation>
    <scope>NUCLEOTIDE SEQUENCE [LARGE SCALE GENOMIC DNA]</scope>
    <source>
        <strain evidence="2 3">ATCC 12442</strain>
    </source>
</reference>
<evidence type="ECO:0000256" key="1">
    <source>
        <dbReference type="SAM" id="MobiDB-lite"/>
    </source>
</evidence>
<feature type="compositionally biased region" description="Basic residues" evidence="1">
    <location>
        <begin position="116"/>
        <end position="134"/>
    </location>
</feature>
<sequence length="182" mass="20684">MDMKTGARTSWPRHPGDTAWHQRLQQQWRSCWLFVLSGTQGLRKAKQRGRDEQKTDADAASVRVSEGMRGNINISDTHSPQQSQCGGRRCHCGRRGQSCLFPAQAGARRVTDRVGRGKKRSSRHRERKGKHRRNPSIPFVDRSSCEEENNPHRGDSEKATSTLVRLGRPAICWKEGVSDFCY</sequence>
<evidence type="ECO:0000313" key="2">
    <source>
        <dbReference type="EMBL" id="ORX68576.1"/>
    </source>
</evidence>
<dbReference type="AlphaFoldDB" id="A0A1Y1W5R9"/>
<dbReference type="Proteomes" id="UP000193922">
    <property type="component" value="Unassembled WGS sequence"/>
</dbReference>
<feature type="compositionally biased region" description="Basic and acidic residues" evidence="1">
    <location>
        <begin position="143"/>
        <end position="158"/>
    </location>
</feature>
<keyword evidence="3" id="KW-1185">Reference proteome</keyword>
<feature type="region of interest" description="Disordered" evidence="1">
    <location>
        <begin position="104"/>
        <end position="161"/>
    </location>
</feature>
<accession>A0A1Y1W5R9</accession>
<evidence type="ECO:0000313" key="3">
    <source>
        <dbReference type="Proteomes" id="UP000193922"/>
    </source>
</evidence>
<protein>
    <submittedName>
        <fullName evidence="2">Uncharacterized protein</fullName>
    </submittedName>
</protein>
<name>A0A1Y1W5R9_9FUNG</name>